<dbReference type="OrthoDB" id="3501437at2759"/>
<comment type="caution">
    <text evidence="1">The sequence shown here is derived from an EMBL/GenBank/DDBJ whole genome shotgun (WGS) entry which is preliminary data.</text>
</comment>
<dbReference type="AlphaFoldDB" id="A0A5N6K3S6"/>
<gene>
    <name evidence="1" type="ORF">EYC80_002401</name>
</gene>
<dbReference type="EMBL" id="VIGI01000008">
    <property type="protein sequence ID" value="KAB8297000.1"/>
    <property type="molecule type" value="Genomic_DNA"/>
</dbReference>
<accession>A0A5N6K3S6</accession>
<sequence length="92" mass="10526">MSKKNKLFKQYGIAPYTGSIEKNKENSMTWRHQPIKKDTTWLNAMKESKAVECLVTLKNSSFGLVRSNRGTSHGYAKMFENENFSQNSNMAS</sequence>
<dbReference type="Proteomes" id="UP000326757">
    <property type="component" value="Unassembled WGS sequence"/>
</dbReference>
<evidence type="ECO:0000313" key="2">
    <source>
        <dbReference type="Proteomes" id="UP000326757"/>
    </source>
</evidence>
<reference evidence="1 2" key="1">
    <citation type="submission" date="2019-06" db="EMBL/GenBank/DDBJ databases">
        <title>Genome Sequence of the Brown Rot Fungal Pathogen Monilinia laxa.</title>
        <authorList>
            <person name="De Miccolis Angelini R.M."/>
            <person name="Landi L."/>
            <person name="Abate D."/>
            <person name="Pollastro S."/>
            <person name="Romanazzi G."/>
            <person name="Faretra F."/>
        </authorList>
    </citation>
    <scope>NUCLEOTIDE SEQUENCE [LARGE SCALE GENOMIC DNA]</scope>
    <source>
        <strain evidence="1 2">Mlax316</strain>
    </source>
</reference>
<name>A0A5N6K3S6_MONLA</name>
<protein>
    <submittedName>
        <fullName evidence="1">Uncharacterized protein</fullName>
    </submittedName>
</protein>
<proteinExistence type="predicted"/>
<keyword evidence="2" id="KW-1185">Reference proteome</keyword>
<organism evidence="1 2">
    <name type="scientific">Monilinia laxa</name>
    <name type="common">Brown rot fungus</name>
    <name type="synonym">Sclerotinia laxa</name>
    <dbReference type="NCBI Taxonomy" id="61186"/>
    <lineage>
        <taxon>Eukaryota</taxon>
        <taxon>Fungi</taxon>
        <taxon>Dikarya</taxon>
        <taxon>Ascomycota</taxon>
        <taxon>Pezizomycotina</taxon>
        <taxon>Leotiomycetes</taxon>
        <taxon>Helotiales</taxon>
        <taxon>Sclerotiniaceae</taxon>
        <taxon>Monilinia</taxon>
    </lineage>
</organism>
<evidence type="ECO:0000313" key="1">
    <source>
        <dbReference type="EMBL" id="KAB8297000.1"/>
    </source>
</evidence>